<keyword evidence="6" id="KW-0560">Oxidoreductase</keyword>
<dbReference type="PANTHER" id="PTHR43673:SF2">
    <property type="entry name" value="NITROREDUCTASE"/>
    <property type="match status" value="1"/>
</dbReference>
<evidence type="ECO:0000259" key="7">
    <source>
        <dbReference type="Pfam" id="PF00881"/>
    </source>
</evidence>
<dbReference type="PANTHER" id="PTHR43673">
    <property type="entry name" value="NAD(P)H NITROREDUCTASE YDGI-RELATED"/>
    <property type="match status" value="1"/>
</dbReference>
<dbReference type="InterPro" id="IPR033878">
    <property type="entry name" value="NfsB-like"/>
</dbReference>
<keyword evidence="3" id="KW-0285">Flavoprotein</keyword>
<evidence type="ECO:0000256" key="6">
    <source>
        <dbReference type="ARBA" id="ARBA00023002"/>
    </source>
</evidence>
<dbReference type="SUPFAM" id="SSF55469">
    <property type="entry name" value="FMN-dependent nitroreductase-like"/>
    <property type="match status" value="1"/>
</dbReference>
<evidence type="ECO:0000256" key="3">
    <source>
        <dbReference type="ARBA" id="ARBA00022630"/>
    </source>
</evidence>
<dbReference type="AlphaFoldDB" id="A0A1G7HEM3"/>
<dbReference type="EMBL" id="FNAI01000011">
    <property type="protein sequence ID" value="SDE98786.1"/>
    <property type="molecule type" value="Genomic_DNA"/>
</dbReference>
<reference evidence="8 9" key="1">
    <citation type="submission" date="2016-10" db="EMBL/GenBank/DDBJ databases">
        <authorList>
            <person name="de Groot N.N."/>
        </authorList>
    </citation>
    <scope>NUCLEOTIDE SEQUENCE [LARGE SCALE GENOMIC DNA]</scope>
    <source>
        <strain evidence="8 9">47C3B</strain>
    </source>
</reference>
<accession>A0A1G7HEM3</accession>
<comment type="cofactor">
    <cofactor evidence="1">
        <name>FMN</name>
        <dbReference type="ChEBI" id="CHEBI:58210"/>
    </cofactor>
</comment>
<dbReference type="OrthoDB" id="9809288at2"/>
<evidence type="ECO:0000256" key="2">
    <source>
        <dbReference type="ARBA" id="ARBA00007118"/>
    </source>
</evidence>
<dbReference type="STRING" id="1391627.SAMN05216464_111191"/>
<proteinExistence type="inferred from homology"/>
<organism evidence="8 9">
    <name type="scientific">Mucilaginibacter pineti</name>
    <dbReference type="NCBI Taxonomy" id="1391627"/>
    <lineage>
        <taxon>Bacteria</taxon>
        <taxon>Pseudomonadati</taxon>
        <taxon>Bacteroidota</taxon>
        <taxon>Sphingobacteriia</taxon>
        <taxon>Sphingobacteriales</taxon>
        <taxon>Sphingobacteriaceae</taxon>
        <taxon>Mucilaginibacter</taxon>
    </lineage>
</organism>
<dbReference type="GO" id="GO:0016491">
    <property type="term" value="F:oxidoreductase activity"/>
    <property type="evidence" value="ECO:0007669"/>
    <property type="project" value="UniProtKB-KW"/>
</dbReference>
<evidence type="ECO:0000313" key="9">
    <source>
        <dbReference type="Proteomes" id="UP000199072"/>
    </source>
</evidence>
<name>A0A1G7HEM3_9SPHI</name>
<protein>
    <submittedName>
        <fullName evidence="8">Nitroreductase</fullName>
    </submittedName>
</protein>
<evidence type="ECO:0000256" key="1">
    <source>
        <dbReference type="ARBA" id="ARBA00001917"/>
    </source>
</evidence>
<sequence>MENIKEHLNWRYGVKRYDSTKKVQQQDMDKLQDAIRLAPSSYGLQPYKVLFIEDPDVRAKLSVASFHQPQVTEASCLIVFAIETTIDETFIDNYFSKMCSTRGIKLEGILEKHRNSVVNAISRKQNDEKLSWATHQAYLALGFLLMAAAEMKIDANAMEGFMPYQYDEILGLKQKGLHAVVIAAVGYRHPEDFYQHMIKVRKPNNELFIKI</sequence>
<dbReference type="Proteomes" id="UP000199072">
    <property type="component" value="Unassembled WGS sequence"/>
</dbReference>
<dbReference type="InterPro" id="IPR029479">
    <property type="entry name" value="Nitroreductase"/>
</dbReference>
<dbReference type="InterPro" id="IPR000415">
    <property type="entry name" value="Nitroreductase-like"/>
</dbReference>
<keyword evidence="5" id="KW-0521">NADP</keyword>
<dbReference type="RefSeq" id="WP_091152596.1">
    <property type="nucleotide sequence ID" value="NZ_FNAI01000011.1"/>
</dbReference>
<dbReference type="CDD" id="cd02149">
    <property type="entry name" value="NfsB-like"/>
    <property type="match status" value="1"/>
</dbReference>
<comment type="similarity">
    <text evidence="2">Belongs to the nitroreductase family.</text>
</comment>
<keyword evidence="9" id="KW-1185">Reference proteome</keyword>
<dbReference type="Gene3D" id="3.40.109.10">
    <property type="entry name" value="NADH Oxidase"/>
    <property type="match status" value="1"/>
</dbReference>
<evidence type="ECO:0000256" key="4">
    <source>
        <dbReference type="ARBA" id="ARBA00022643"/>
    </source>
</evidence>
<dbReference type="Pfam" id="PF00881">
    <property type="entry name" value="Nitroreductase"/>
    <property type="match status" value="1"/>
</dbReference>
<keyword evidence="4" id="KW-0288">FMN</keyword>
<feature type="domain" description="Nitroreductase" evidence="7">
    <location>
        <begin position="10"/>
        <end position="187"/>
    </location>
</feature>
<evidence type="ECO:0000256" key="5">
    <source>
        <dbReference type="ARBA" id="ARBA00022857"/>
    </source>
</evidence>
<evidence type="ECO:0000313" key="8">
    <source>
        <dbReference type="EMBL" id="SDE98786.1"/>
    </source>
</evidence>
<gene>
    <name evidence="8" type="ORF">SAMN05216464_111191</name>
</gene>